<feature type="region of interest" description="Disordered" evidence="1">
    <location>
        <begin position="110"/>
        <end position="131"/>
    </location>
</feature>
<dbReference type="EMBL" id="AB052135">
    <property type="protein sequence ID" value="BAB18988.1"/>
    <property type="molecule type" value="mRNA"/>
</dbReference>
<name>Q9GKU4_MACFA</name>
<dbReference type="AlphaFoldDB" id="Q9GKU4"/>
<reference evidence="2" key="1">
    <citation type="journal article" date="2001" name="Gene">
        <title>Assignment of 118 novel cDNAs of cynomolgus monkey brain to human chromosomes.</title>
        <authorList>
            <person name="Osada N."/>
            <person name="Hida M."/>
            <person name="Kususda J."/>
            <person name="Tanuma R."/>
            <person name="Iseki K."/>
            <person name="Hirata M."/>
            <person name="Suto Y."/>
            <person name="Hirai M."/>
            <person name="Terao K."/>
            <person name="Suzuki Y."/>
            <person name="Sugano S."/>
            <person name="Hashimoto K."/>
        </authorList>
    </citation>
    <scope>NUCLEOTIDE SEQUENCE</scope>
    <source>
        <tissue evidence="2">Cerebellum cortex</tissue>
    </source>
</reference>
<evidence type="ECO:0000313" key="2">
    <source>
        <dbReference type="EMBL" id="BAB18988.1"/>
    </source>
</evidence>
<accession>Q9GKU4</accession>
<sequence>MQGPGVPWGSTRPSCAFLYELSGQDIWEKHKGPCHLPRDPRAFLSSLGEGEEETQRRVLSLKQAGLTPSVQMGELRPSEVSGSELGSEPNPGMSWLWRESPWSCPMVPPLPCTARGDSRGDPLQPAPCLGH</sequence>
<protein>
    <submittedName>
        <fullName evidence="2">Uncharacterized protein</fullName>
    </submittedName>
</protein>
<proteinExistence type="evidence at transcript level"/>
<organism evidence="2">
    <name type="scientific">Macaca fascicularis</name>
    <name type="common">Crab-eating macaque</name>
    <name type="synonym">Cynomolgus monkey</name>
    <dbReference type="NCBI Taxonomy" id="9541"/>
    <lineage>
        <taxon>Eukaryota</taxon>
        <taxon>Metazoa</taxon>
        <taxon>Chordata</taxon>
        <taxon>Craniata</taxon>
        <taxon>Vertebrata</taxon>
        <taxon>Euteleostomi</taxon>
        <taxon>Mammalia</taxon>
        <taxon>Eutheria</taxon>
        <taxon>Euarchontoglires</taxon>
        <taxon>Primates</taxon>
        <taxon>Haplorrhini</taxon>
        <taxon>Catarrhini</taxon>
        <taxon>Cercopithecidae</taxon>
        <taxon>Cercopithecinae</taxon>
        <taxon>Macaca</taxon>
    </lineage>
</organism>
<evidence type="ECO:0000256" key="1">
    <source>
        <dbReference type="SAM" id="MobiDB-lite"/>
    </source>
</evidence>